<comment type="caution">
    <text evidence="1">The sequence shown here is derived from an EMBL/GenBank/DDBJ whole genome shotgun (WGS) entry which is preliminary data.</text>
</comment>
<keyword evidence="2" id="KW-1185">Reference proteome</keyword>
<gene>
    <name evidence="1" type="ORF">NDU88_007710</name>
</gene>
<reference evidence="1" key="1">
    <citation type="journal article" date="2022" name="bioRxiv">
        <title>Sequencing and chromosome-scale assembly of the giantPleurodeles waltlgenome.</title>
        <authorList>
            <person name="Brown T."/>
            <person name="Elewa A."/>
            <person name="Iarovenko S."/>
            <person name="Subramanian E."/>
            <person name="Araus A.J."/>
            <person name="Petzold A."/>
            <person name="Susuki M."/>
            <person name="Suzuki K.-i.T."/>
            <person name="Hayashi T."/>
            <person name="Toyoda A."/>
            <person name="Oliveira C."/>
            <person name="Osipova E."/>
            <person name="Leigh N.D."/>
            <person name="Simon A."/>
            <person name="Yun M.H."/>
        </authorList>
    </citation>
    <scope>NUCLEOTIDE SEQUENCE</scope>
    <source>
        <strain evidence="1">20211129_DDA</strain>
        <tissue evidence="1">Liver</tissue>
    </source>
</reference>
<name>A0AAV7U4H8_PLEWA</name>
<dbReference type="AlphaFoldDB" id="A0AAV7U4H8"/>
<sequence>MDLKITELSATSASIRMDIACFSEKVADLDQRLSTVEDHIGMLPGHDAELLSLRGKITDLEDRSRRDNVRFFGIPEKKEGIDINLFLKSLLPELTGLTFSPPLEFQRVHRVGPPRSISSGRPRPIIACFLRHEQARQVLLKARSQGPFLLEEQEIRVAADFSKVTNEKRKAFLALLPQFSICGRGNLICHLKCPEEMYFPSTINIEKVGGPCPYYD</sequence>
<organism evidence="1 2">
    <name type="scientific">Pleurodeles waltl</name>
    <name type="common">Iberian ribbed newt</name>
    <dbReference type="NCBI Taxonomy" id="8319"/>
    <lineage>
        <taxon>Eukaryota</taxon>
        <taxon>Metazoa</taxon>
        <taxon>Chordata</taxon>
        <taxon>Craniata</taxon>
        <taxon>Vertebrata</taxon>
        <taxon>Euteleostomi</taxon>
        <taxon>Amphibia</taxon>
        <taxon>Batrachia</taxon>
        <taxon>Caudata</taxon>
        <taxon>Salamandroidea</taxon>
        <taxon>Salamandridae</taxon>
        <taxon>Pleurodelinae</taxon>
        <taxon>Pleurodeles</taxon>
    </lineage>
</organism>
<evidence type="ECO:0008006" key="3">
    <source>
        <dbReference type="Google" id="ProtNLM"/>
    </source>
</evidence>
<dbReference type="EMBL" id="JANPWB010000006">
    <property type="protein sequence ID" value="KAJ1182522.1"/>
    <property type="molecule type" value="Genomic_DNA"/>
</dbReference>
<proteinExistence type="predicted"/>
<dbReference type="Gene3D" id="3.30.70.1820">
    <property type="entry name" value="L1 transposable element, RRM domain"/>
    <property type="match status" value="1"/>
</dbReference>
<accession>A0AAV7U4H8</accession>
<dbReference type="Proteomes" id="UP001066276">
    <property type="component" value="Chromosome 3_2"/>
</dbReference>
<evidence type="ECO:0000313" key="1">
    <source>
        <dbReference type="EMBL" id="KAJ1182522.1"/>
    </source>
</evidence>
<evidence type="ECO:0000313" key="2">
    <source>
        <dbReference type="Proteomes" id="UP001066276"/>
    </source>
</evidence>
<dbReference type="PANTHER" id="PTHR11505">
    <property type="entry name" value="L1 TRANSPOSABLE ELEMENT-RELATED"/>
    <property type="match status" value="1"/>
</dbReference>
<dbReference type="InterPro" id="IPR004244">
    <property type="entry name" value="Transposase_22"/>
</dbReference>
<protein>
    <recommendedName>
        <fullName evidence="3">L1 transposable element RRM domain-containing protein</fullName>
    </recommendedName>
</protein>